<dbReference type="PANTHER" id="PTHR23531:SF1">
    <property type="entry name" value="QUINOLENE RESISTANCE PROTEIN NORA"/>
    <property type="match status" value="1"/>
</dbReference>
<dbReference type="InterPro" id="IPR052714">
    <property type="entry name" value="MFS_Exporter"/>
</dbReference>
<evidence type="ECO:0000256" key="4">
    <source>
        <dbReference type="ARBA" id="ARBA00023136"/>
    </source>
</evidence>
<evidence type="ECO:0000256" key="5">
    <source>
        <dbReference type="SAM" id="Phobius"/>
    </source>
</evidence>
<feature type="transmembrane region" description="Helical" evidence="5">
    <location>
        <begin position="205"/>
        <end position="225"/>
    </location>
</feature>
<feature type="transmembrane region" description="Helical" evidence="5">
    <location>
        <begin position="74"/>
        <end position="92"/>
    </location>
</feature>
<feature type="transmembrane region" description="Helical" evidence="5">
    <location>
        <begin position="231"/>
        <end position="249"/>
    </location>
</feature>
<feature type="transmembrane region" description="Helical" evidence="5">
    <location>
        <begin position="162"/>
        <end position="185"/>
    </location>
</feature>
<dbReference type="GO" id="GO:0022857">
    <property type="term" value="F:transmembrane transporter activity"/>
    <property type="evidence" value="ECO:0007669"/>
    <property type="project" value="InterPro"/>
</dbReference>
<dbReference type="Pfam" id="PF07690">
    <property type="entry name" value="MFS_1"/>
    <property type="match status" value="1"/>
</dbReference>
<evidence type="ECO:0000256" key="2">
    <source>
        <dbReference type="ARBA" id="ARBA00022692"/>
    </source>
</evidence>
<gene>
    <name evidence="7" type="ORF">FB471_1816</name>
</gene>
<evidence type="ECO:0000259" key="6">
    <source>
        <dbReference type="PROSITE" id="PS50850"/>
    </source>
</evidence>
<dbReference type="Gene3D" id="1.20.1250.20">
    <property type="entry name" value="MFS general substrate transporter like domains"/>
    <property type="match status" value="1"/>
</dbReference>
<dbReference type="AlphaFoldDB" id="A0A542DG91"/>
<dbReference type="InterPro" id="IPR020846">
    <property type="entry name" value="MFS_dom"/>
</dbReference>
<accession>A0A542DG91</accession>
<evidence type="ECO:0000313" key="8">
    <source>
        <dbReference type="Proteomes" id="UP000320876"/>
    </source>
</evidence>
<dbReference type="PANTHER" id="PTHR23531">
    <property type="entry name" value="QUINOLENE RESISTANCE PROTEIN NORA"/>
    <property type="match status" value="1"/>
</dbReference>
<feature type="transmembrane region" description="Helical" evidence="5">
    <location>
        <begin position="345"/>
        <end position="363"/>
    </location>
</feature>
<feature type="transmembrane region" description="Helical" evidence="5">
    <location>
        <begin position="319"/>
        <end position="339"/>
    </location>
</feature>
<proteinExistence type="predicted"/>
<dbReference type="InterPro" id="IPR036259">
    <property type="entry name" value="MFS_trans_sf"/>
</dbReference>
<feature type="transmembrane region" description="Helical" evidence="5">
    <location>
        <begin position="285"/>
        <end position="307"/>
    </location>
</feature>
<feature type="transmembrane region" description="Helical" evidence="5">
    <location>
        <begin position="12"/>
        <end position="36"/>
    </location>
</feature>
<comment type="subcellular location">
    <subcellularLocation>
        <location evidence="1">Cell membrane</location>
        <topology evidence="1">Multi-pass membrane protein</topology>
    </subcellularLocation>
</comment>
<dbReference type="PROSITE" id="PS50850">
    <property type="entry name" value="MFS"/>
    <property type="match status" value="1"/>
</dbReference>
<organism evidence="7 8">
    <name type="scientific">Amycolatopsis cihanbeyliensis</name>
    <dbReference type="NCBI Taxonomy" id="1128664"/>
    <lineage>
        <taxon>Bacteria</taxon>
        <taxon>Bacillati</taxon>
        <taxon>Actinomycetota</taxon>
        <taxon>Actinomycetes</taxon>
        <taxon>Pseudonocardiales</taxon>
        <taxon>Pseudonocardiaceae</taxon>
        <taxon>Amycolatopsis</taxon>
    </lineage>
</organism>
<dbReference type="Proteomes" id="UP000320876">
    <property type="component" value="Unassembled WGS sequence"/>
</dbReference>
<protein>
    <submittedName>
        <fullName evidence="7">Putative MFS family arabinose efflux permease</fullName>
    </submittedName>
</protein>
<evidence type="ECO:0000313" key="7">
    <source>
        <dbReference type="EMBL" id="TQJ02099.1"/>
    </source>
</evidence>
<evidence type="ECO:0000256" key="1">
    <source>
        <dbReference type="ARBA" id="ARBA00004651"/>
    </source>
</evidence>
<feature type="transmembrane region" description="Helical" evidence="5">
    <location>
        <begin position="42"/>
        <end position="62"/>
    </location>
</feature>
<dbReference type="InterPro" id="IPR011701">
    <property type="entry name" value="MFS"/>
</dbReference>
<evidence type="ECO:0000256" key="3">
    <source>
        <dbReference type="ARBA" id="ARBA00022989"/>
    </source>
</evidence>
<reference evidence="7 8" key="1">
    <citation type="submission" date="2019-06" db="EMBL/GenBank/DDBJ databases">
        <title>Sequencing the genomes of 1000 actinobacteria strains.</title>
        <authorList>
            <person name="Klenk H.-P."/>
        </authorList>
    </citation>
    <scope>NUCLEOTIDE SEQUENCE [LARGE SCALE GENOMIC DNA]</scope>
    <source>
        <strain evidence="7 8">DSM 45679</strain>
    </source>
</reference>
<feature type="transmembrane region" description="Helical" evidence="5">
    <location>
        <begin position="133"/>
        <end position="156"/>
    </location>
</feature>
<comment type="caution">
    <text evidence="7">The sequence shown here is derived from an EMBL/GenBank/DDBJ whole genome shotgun (WGS) entry which is preliminary data.</text>
</comment>
<dbReference type="RefSeq" id="WP_246076310.1">
    <property type="nucleotide sequence ID" value="NZ_VFML01000001.1"/>
</dbReference>
<feature type="transmembrane region" description="Helical" evidence="5">
    <location>
        <begin position="98"/>
        <end position="121"/>
    </location>
</feature>
<dbReference type="GO" id="GO:0005886">
    <property type="term" value="C:plasma membrane"/>
    <property type="evidence" value="ECO:0007669"/>
    <property type="project" value="UniProtKB-SubCell"/>
</dbReference>
<keyword evidence="2 5" id="KW-0812">Transmembrane</keyword>
<keyword evidence="8" id="KW-1185">Reference proteome</keyword>
<keyword evidence="4 5" id="KW-0472">Membrane</keyword>
<sequence length="368" mass="36946">MSPLRHRDFRLLLIATVAMMSGFALLLPVLPLWVIASGGGEAVAGATTGVFMASTVLAQLAVPAVVRVYGYKPALLLGTGLLGLPALLLPLADVSWAVLAISLARGLGFGLVTVCGSALIAELLPKDAIAGGSGLYGLATGLPQLIGLPAGAWLAQDWGFRPVFLIAAGIPLVSLAGVALLPTVFPREGERTRWLSTVALIWRPWVVMLLGSVGYGALATFLPIVLGGSGAIALLLVAGTAMVARWLAGVVGNRMVVAGRMLAPALVTVAVGLLGFAATTSNAPLAVLAVAVFGAGFGVVQNDALVVMFTRSPAGPASVVWNVAFDAGQGLGAVAVGAVVAGTSFGLAFALLGALAAAALPLLRRAVA</sequence>
<dbReference type="SUPFAM" id="SSF103473">
    <property type="entry name" value="MFS general substrate transporter"/>
    <property type="match status" value="1"/>
</dbReference>
<feature type="domain" description="Major facilitator superfamily (MFS) profile" evidence="6">
    <location>
        <begin position="1"/>
        <end position="368"/>
    </location>
</feature>
<keyword evidence="3 5" id="KW-1133">Transmembrane helix</keyword>
<feature type="transmembrane region" description="Helical" evidence="5">
    <location>
        <begin position="261"/>
        <end position="279"/>
    </location>
</feature>
<name>A0A542DG91_AMYCI</name>
<dbReference type="EMBL" id="VFML01000001">
    <property type="protein sequence ID" value="TQJ02099.1"/>
    <property type="molecule type" value="Genomic_DNA"/>
</dbReference>